<dbReference type="HAMAP" id="MF_00672">
    <property type="entry name" value="UPF0761"/>
    <property type="match status" value="1"/>
</dbReference>
<dbReference type="InterPro" id="IPR023679">
    <property type="entry name" value="UPF0761_bac"/>
</dbReference>
<sequence>MLKSFIAQSWQCLTEQRLWQFAIFILKRCQQLHLFQVSSSLTFTTLLALVPFFTIALTVISAFPMFEGITRQFQDFITDNLVPQASYTIINEYVFGFLDNASKLTTIGIIMLVASAILLINTIETAFNQIWGTTKLRPWHTRLLVYWALLTLGPVILGLTISQLGRLTKQSIFALHYPTWALLLQVSISILVNMILLWLMYRVVPSRYVPAKHALVGSLWSAVILEIAKRIFSSYFGHVGNYQVIYGAFAAVPLFLVWINVLWAILLSGAILTNALSYWKGDAFHRHTGQHGRFDDILKILILLAQAHDEGKILPTRSFRNHINMGYDELTDMLEQLQHYDYVARDNDGWLLKTNPQNIDLRAIFELFVYRPHDNQQDQIGQMVQNFMQPSMETLNMSLADFMKHSKVPTTIV</sequence>
<evidence type="ECO:0000256" key="5">
    <source>
        <dbReference type="ARBA" id="ARBA00022989"/>
    </source>
</evidence>
<evidence type="ECO:0000313" key="8">
    <source>
        <dbReference type="EMBL" id="UOO92673.1"/>
    </source>
</evidence>
<dbReference type="RefSeq" id="WP_019956996.1">
    <property type="nucleotide sequence ID" value="NZ_CP091512.1"/>
</dbReference>
<keyword evidence="5 7" id="KW-1133">Transmembrane helix</keyword>
<evidence type="ECO:0000256" key="4">
    <source>
        <dbReference type="ARBA" id="ARBA00022692"/>
    </source>
</evidence>
<evidence type="ECO:0000256" key="1">
    <source>
        <dbReference type="ARBA" id="ARBA00004651"/>
    </source>
</evidence>
<gene>
    <name evidence="8" type="ORF">LVJ81_01080</name>
</gene>
<reference evidence="8" key="2">
    <citation type="journal article" date="2022" name="Res Sq">
        <title>Evolution of multicellular longitudinally dividing oral cavity symbionts (Neisseriaceae).</title>
        <authorList>
            <person name="Nyongesa S."/>
            <person name="Weber P."/>
            <person name="Bernet E."/>
            <person name="Pullido F."/>
            <person name="Nieckarz M."/>
            <person name="Delaby M."/>
            <person name="Nieves C."/>
            <person name="Viehboeck T."/>
            <person name="Krause N."/>
            <person name="Rivera-Millot A."/>
            <person name="Nakamura A."/>
            <person name="Vischer N."/>
            <person name="VanNieuwenhze M."/>
            <person name="Brun Y."/>
            <person name="Cava F."/>
            <person name="Bulgheresi S."/>
            <person name="Veyrier F."/>
        </authorList>
    </citation>
    <scope>NUCLEOTIDE SEQUENCE</scope>
    <source>
        <strain evidence="8">SAG 1488-6</strain>
    </source>
</reference>
<dbReference type="EMBL" id="CP091512">
    <property type="protein sequence ID" value="UOO92673.1"/>
    <property type="molecule type" value="Genomic_DNA"/>
</dbReference>
<feature type="transmembrane region" description="Helical" evidence="7">
    <location>
        <begin position="144"/>
        <end position="165"/>
    </location>
</feature>
<dbReference type="PANTHER" id="PTHR30213:SF0">
    <property type="entry name" value="UPF0761 MEMBRANE PROTEIN YIHY"/>
    <property type="match status" value="1"/>
</dbReference>
<dbReference type="Proteomes" id="UP000832034">
    <property type="component" value="Chromosome"/>
</dbReference>
<keyword evidence="4 7" id="KW-0812">Transmembrane</keyword>
<comment type="caution">
    <text evidence="7">Lacks conserved residue(s) required for the propagation of feature annotation.</text>
</comment>
<evidence type="ECO:0000256" key="6">
    <source>
        <dbReference type="ARBA" id="ARBA00023136"/>
    </source>
</evidence>
<dbReference type="InterPro" id="IPR017039">
    <property type="entry name" value="Virul_fac_BrkB"/>
</dbReference>
<keyword evidence="3" id="KW-0997">Cell inner membrane</keyword>
<dbReference type="PANTHER" id="PTHR30213">
    <property type="entry name" value="INNER MEMBRANE PROTEIN YHJD"/>
    <property type="match status" value="1"/>
</dbReference>
<feature type="transmembrane region" description="Helical" evidence="7">
    <location>
        <begin position="41"/>
        <end position="66"/>
    </location>
</feature>
<comment type="subcellular location">
    <subcellularLocation>
        <location evidence="1 7">Cell membrane</location>
        <topology evidence="1 7">Multi-pass membrane protein</topology>
    </subcellularLocation>
</comment>
<evidence type="ECO:0000256" key="3">
    <source>
        <dbReference type="ARBA" id="ARBA00022519"/>
    </source>
</evidence>
<reference evidence="8" key="1">
    <citation type="submission" date="2021-12" db="EMBL/GenBank/DDBJ databases">
        <authorList>
            <person name="Veyrier F.J."/>
        </authorList>
    </citation>
    <scope>NUCLEOTIDE SEQUENCE</scope>
    <source>
        <strain evidence="8">SAG 1488-6</strain>
    </source>
</reference>
<dbReference type="Pfam" id="PF03631">
    <property type="entry name" value="Virul_fac_BrkB"/>
    <property type="match status" value="1"/>
</dbReference>
<feature type="transmembrane region" description="Helical" evidence="7">
    <location>
        <begin position="177"/>
        <end position="201"/>
    </location>
</feature>
<comment type="similarity">
    <text evidence="7">Belongs to the UPF0761 family.</text>
</comment>
<accession>A0ABY4EDE7</accession>
<evidence type="ECO:0000256" key="2">
    <source>
        <dbReference type="ARBA" id="ARBA00022475"/>
    </source>
</evidence>
<protein>
    <recommendedName>
        <fullName evidence="7">UPF0761 membrane protein LVJ81_01080</fullName>
    </recommendedName>
</protein>
<dbReference type="NCBIfam" id="TIGR00765">
    <property type="entry name" value="yihY_not_rbn"/>
    <property type="match status" value="1"/>
</dbReference>
<keyword evidence="6 7" id="KW-0472">Membrane</keyword>
<feature type="transmembrane region" description="Helical" evidence="7">
    <location>
        <begin position="244"/>
        <end position="272"/>
    </location>
</feature>
<organism evidence="8 9">
    <name type="scientific">Vitreoscilla stercoraria</name>
    <dbReference type="NCBI Taxonomy" id="61"/>
    <lineage>
        <taxon>Bacteria</taxon>
        <taxon>Pseudomonadati</taxon>
        <taxon>Pseudomonadota</taxon>
        <taxon>Betaproteobacteria</taxon>
        <taxon>Neisseriales</taxon>
        <taxon>Neisseriaceae</taxon>
        <taxon>Vitreoscilla</taxon>
    </lineage>
</organism>
<keyword evidence="9" id="KW-1185">Reference proteome</keyword>
<name>A0ABY4EDE7_VITST</name>
<keyword evidence="2 7" id="KW-1003">Cell membrane</keyword>
<feature type="transmembrane region" description="Helical" evidence="7">
    <location>
        <begin position="104"/>
        <end position="123"/>
    </location>
</feature>
<evidence type="ECO:0000313" key="9">
    <source>
        <dbReference type="Proteomes" id="UP000832034"/>
    </source>
</evidence>
<evidence type="ECO:0000256" key="7">
    <source>
        <dbReference type="HAMAP-Rule" id="MF_00672"/>
    </source>
</evidence>
<proteinExistence type="inferred from homology"/>